<sequence length="60" mass="6943">MKMNLLMGARELGANISDLNQELQKMNIFSTNMDLMNTDEYDDLIKDEQNTEMLKQSNSI</sequence>
<dbReference type="PATRIC" id="fig|1337393.3.peg.865"/>
<dbReference type="EMBL" id="ASYU01000179">
    <property type="protein sequence ID" value="EQD96942.1"/>
    <property type="molecule type" value="Genomic_DNA"/>
</dbReference>
<accession>T2SWD3</accession>
<name>T2SWD3_HELPX</name>
<gene>
    <name evidence="1" type="ORF">L933_09340</name>
</gene>
<comment type="caution">
    <text evidence="1">The sequence shown here is derived from an EMBL/GenBank/DDBJ whole genome shotgun (WGS) entry which is preliminary data.</text>
</comment>
<evidence type="ECO:0000313" key="2">
    <source>
        <dbReference type="Proteomes" id="UP000015834"/>
    </source>
</evidence>
<protein>
    <submittedName>
        <fullName evidence="1">Uncharacterized protein</fullName>
    </submittedName>
</protein>
<evidence type="ECO:0000313" key="1">
    <source>
        <dbReference type="EMBL" id="EQD96942.1"/>
    </source>
</evidence>
<reference evidence="1 2" key="1">
    <citation type="journal article" date="2013" name="Genome Announc.">
        <title>Draft Genome Sequences of Helicobacter pylori Strains Isolated from Regions of Low and High Gastric Cancer Risk in Colombia.</title>
        <authorList>
            <person name="Sheh A."/>
            <person name="Piazuelo M.B."/>
            <person name="Wilson K.T."/>
            <person name="Correa P."/>
            <person name="Fox J.G."/>
        </authorList>
    </citation>
    <scope>NUCLEOTIDE SEQUENCE [LARGE SCALE GENOMIC DNA]</scope>
    <source>
        <strain evidence="1 2">PZ5056</strain>
    </source>
</reference>
<dbReference type="AlphaFoldDB" id="T2SWD3"/>
<proteinExistence type="predicted"/>
<dbReference type="Proteomes" id="UP000015834">
    <property type="component" value="Unassembled WGS sequence"/>
</dbReference>
<organism evidence="1 2">
    <name type="scientific">Helicobacter pylori PZ5056</name>
    <dbReference type="NCBI Taxonomy" id="1337393"/>
    <lineage>
        <taxon>Bacteria</taxon>
        <taxon>Pseudomonadati</taxon>
        <taxon>Campylobacterota</taxon>
        <taxon>Epsilonproteobacteria</taxon>
        <taxon>Campylobacterales</taxon>
        <taxon>Helicobacteraceae</taxon>
        <taxon>Helicobacter</taxon>
    </lineage>
</organism>